<dbReference type="AlphaFoldDB" id="A0A9D1MG87"/>
<evidence type="ECO:0000313" key="2">
    <source>
        <dbReference type="EMBL" id="HIU59610.1"/>
    </source>
</evidence>
<accession>A0A9D1MG87</accession>
<keyword evidence="1" id="KW-0472">Membrane</keyword>
<name>A0A9D1MG87_9FIRM</name>
<evidence type="ECO:0008006" key="4">
    <source>
        <dbReference type="Google" id="ProtNLM"/>
    </source>
</evidence>
<evidence type="ECO:0000256" key="1">
    <source>
        <dbReference type="SAM" id="Phobius"/>
    </source>
</evidence>
<organism evidence="2 3">
    <name type="scientific">Candidatus Scatosoma pullistercoris</name>
    <dbReference type="NCBI Taxonomy" id="2840934"/>
    <lineage>
        <taxon>Bacteria</taxon>
        <taxon>Bacillati</taxon>
        <taxon>Bacillota</taxon>
        <taxon>Clostridia</taxon>
        <taxon>Candidatus Scatosoma</taxon>
    </lineage>
</organism>
<comment type="caution">
    <text evidence="2">The sequence shown here is derived from an EMBL/GenBank/DDBJ whole genome shotgun (WGS) entry which is preliminary data.</text>
</comment>
<reference evidence="2" key="2">
    <citation type="journal article" date="2021" name="PeerJ">
        <title>Extensive microbial diversity within the chicken gut microbiome revealed by metagenomics and culture.</title>
        <authorList>
            <person name="Gilroy R."/>
            <person name="Ravi A."/>
            <person name="Getino M."/>
            <person name="Pursley I."/>
            <person name="Horton D.L."/>
            <person name="Alikhan N.F."/>
            <person name="Baker D."/>
            <person name="Gharbi K."/>
            <person name="Hall N."/>
            <person name="Watson M."/>
            <person name="Adriaenssens E.M."/>
            <person name="Foster-Nyarko E."/>
            <person name="Jarju S."/>
            <person name="Secka A."/>
            <person name="Antonio M."/>
            <person name="Oren A."/>
            <person name="Chaudhuri R.R."/>
            <person name="La Ragione R."/>
            <person name="Hildebrand F."/>
            <person name="Pallen M.J."/>
        </authorList>
    </citation>
    <scope>NUCLEOTIDE SEQUENCE</scope>
    <source>
        <strain evidence="2">11687</strain>
    </source>
</reference>
<sequence>MKKNSGSESPKYFRFQFTPALIVMSIAALLVSATAFGISVYNISKNGIHSFNDVLRYPFLMLVSVALIVIVTALLIRSGYLVDDKYFTTQFGLIRSRCELKKITSVVLDRDTYKLTIYTGDSYSVLSVHPSWNEDFVRALLKGNPDIDYSYTLRENKPEDDKKKKK</sequence>
<feature type="transmembrane region" description="Helical" evidence="1">
    <location>
        <begin position="55"/>
        <end position="76"/>
    </location>
</feature>
<dbReference type="Proteomes" id="UP000824081">
    <property type="component" value="Unassembled WGS sequence"/>
</dbReference>
<keyword evidence="1" id="KW-0812">Transmembrane</keyword>
<evidence type="ECO:0000313" key="3">
    <source>
        <dbReference type="Proteomes" id="UP000824081"/>
    </source>
</evidence>
<proteinExistence type="predicted"/>
<reference evidence="2" key="1">
    <citation type="submission" date="2020-10" db="EMBL/GenBank/DDBJ databases">
        <authorList>
            <person name="Gilroy R."/>
        </authorList>
    </citation>
    <scope>NUCLEOTIDE SEQUENCE</scope>
    <source>
        <strain evidence="2">11687</strain>
    </source>
</reference>
<feature type="transmembrane region" description="Helical" evidence="1">
    <location>
        <begin position="21"/>
        <end position="43"/>
    </location>
</feature>
<keyword evidence="1" id="KW-1133">Transmembrane helix</keyword>
<gene>
    <name evidence="2" type="ORF">IAC57_05840</name>
</gene>
<dbReference type="EMBL" id="DVMZ01000156">
    <property type="protein sequence ID" value="HIU59610.1"/>
    <property type="molecule type" value="Genomic_DNA"/>
</dbReference>
<protein>
    <recommendedName>
        <fullName evidence="4">PH domain-containing protein</fullName>
    </recommendedName>
</protein>